<protein>
    <submittedName>
        <fullName evidence="6">MBL fold metallo-hydrolase</fullName>
    </submittedName>
</protein>
<keyword evidence="3" id="KW-0378">Hydrolase</keyword>
<evidence type="ECO:0000256" key="2">
    <source>
        <dbReference type="ARBA" id="ARBA00022723"/>
    </source>
</evidence>
<dbReference type="SMART" id="SM00849">
    <property type="entry name" value="Lactamase_B"/>
    <property type="match status" value="1"/>
</dbReference>
<dbReference type="GO" id="GO:0016787">
    <property type="term" value="F:hydrolase activity"/>
    <property type="evidence" value="ECO:0007669"/>
    <property type="project" value="UniProtKB-KW"/>
</dbReference>
<evidence type="ECO:0000313" key="6">
    <source>
        <dbReference type="EMBL" id="MDN4575630.1"/>
    </source>
</evidence>
<comment type="similarity">
    <text evidence="1">Belongs to the metallo-beta-lactamase superfamily.</text>
</comment>
<dbReference type="PANTHER" id="PTHR42978:SF6">
    <property type="entry name" value="QUORUM-QUENCHING LACTONASE YTNP-RELATED"/>
    <property type="match status" value="1"/>
</dbReference>
<keyword evidence="4" id="KW-0862">Zinc</keyword>
<evidence type="ECO:0000313" key="9">
    <source>
        <dbReference type="Proteomes" id="UP001172791"/>
    </source>
</evidence>
<dbReference type="InterPro" id="IPR001279">
    <property type="entry name" value="Metallo-B-lactamas"/>
</dbReference>
<dbReference type="GO" id="GO:0046872">
    <property type="term" value="F:metal ion binding"/>
    <property type="evidence" value="ECO:0007669"/>
    <property type="project" value="UniProtKB-KW"/>
</dbReference>
<dbReference type="EMBL" id="QAIC01000042">
    <property type="protein sequence ID" value="MDN4575630.1"/>
    <property type="molecule type" value="Genomic_DNA"/>
</dbReference>
<dbReference type="EMBL" id="QAID01000045">
    <property type="protein sequence ID" value="MDN4580732.1"/>
    <property type="molecule type" value="Genomic_DNA"/>
</dbReference>
<evidence type="ECO:0000313" key="8">
    <source>
        <dbReference type="Proteomes" id="UP001172788"/>
    </source>
</evidence>
<evidence type="ECO:0000256" key="1">
    <source>
        <dbReference type="ARBA" id="ARBA00007749"/>
    </source>
</evidence>
<comment type="caution">
    <text evidence="6">The sequence shown here is derived from an EMBL/GenBank/DDBJ whole genome shotgun (WGS) entry which is preliminary data.</text>
</comment>
<proteinExistence type="inferred from homology"/>
<dbReference type="Proteomes" id="UP001172791">
    <property type="component" value="Unassembled WGS sequence"/>
</dbReference>
<sequence length="298" mass="32425">MTPSAPVFHVGSARITGIFETAFALPAPRLFPDWDAEAGADLATRLSPASFDRSNGLVALQTHLWIVEFHGLTIVVDTGIGNDKTRAFSPLFDRLSNPVLARLSAAGFDRQQVDYVFNTHLHVDHVGWNTFREGERWVPVFPNATYVFARREREFFDTGPGAARRMVFEDSVLPLLDAGLVHEVPDAGEQVLDGIRFLPTPGHSAGHMAISIASRGETALFSGDVMHSPVQVYRPEWCSAFCLDAVQAGESRRGLLDLAVDAGTTVFPAHFPEGSAGKVVRDGAGLSWRYLASSSTPH</sequence>
<dbReference type="CDD" id="cd16277">
    <property type="entry name" value="metallo-hydrolase-like_MBL-fold"/>
    <property type="match status" value="1"/>
</dbReference>
<evidence type="ECO:0000313" key="7">
    <source>
        <dbReference type="EMBL" id="MDN4580732.1"/>
    </source>
</evidence>
<dbReference type="PANTHER" id="PTHR42978">
    <property type="entry name" value="QUORUM-QUENCHING LACTONASE YTNP-RELATED-RELATED"/>
    <property type="match status" value="1"/>
</dbReference>
<reference evidence="6" key="1">
    <citation type="submission" date="2018-04" db="EMBL/GenBank/DDBJ databases">
        <authorList>
            <person name="Jy Z."/>
        </authorList>
    </citation>
    <scope>NUCLEOTIDE SEQUENCE</scope>
    <source>
        <strain evidence="7">AS13</strain>
        <strain evidence="6">LA18</strain>
    </source>
</reference>
<evidence type="ECO:0000256" key="4">
    <source>
        <dbReference type="ARBA" id="ARBA00022833"/>
    </source>
</evidence>
<dbReference type="InterPro" id="IPR051013">
    <property type="entry name" value="MBL_superfamily_lactonases"/>
</dbReference>
<dbReference type="Gene3D" id="3.60.15.10">
    <property type="entry name" value="Ribonuclease Z/Hydroxyacylglutathione hydrolase-like"/>
    <property type="match status" value="1"/>
</dbReference>
<name>A0AAW7MSJ7_9BURK</name>
<evidence type="ECO:0000259" key="5">
    <source>
        <dbReference type="SMART" id="SM00849"/>
    </source>
</evidence>
<dbReference type="SUPFAM" id="SSF56281">
    <property type="entry name" value="Metallo-hydrolase/oxidoreductase"/>
    <property type="match status" value="1"/>
</dbReference>
<dbReference type="Proteomes" id="UP001172788">
    <property type="component" value="Unassembled WGS sequence"/>
</dbReference>
<evidence type="ECO:0000256" key="3">
    <source>
        <dbReference type="ARBA" id="ARBA00022801"/>
    </source>
</evidence>
<dbReference type="RefSeq" id="WP_301236262.1">
    <property type="nucleotide sequence ID" value="NZ_QAIC01000042.1"/>
</dbReference>
<organism evidence="6 9">
    <name type="scientific">Pandoraea cepalis</name>
    <dbReference type="NCBI Taxonomy" id="2508294"/>
    <lineage>
        <taxon>Bacteria</taxon>
        <taxon>Pseudomonadati</taxon>
        <taxon>Pseudomonadota</taxon>
        <taxon>Betaproteobacteria</taxon>
        <taxon>Burkholderiales</taxon>
        <taxon>Burkholderiaceae</taxon>
        <taxon>Pandoraea</taxon>
    </lineage>
</organism>
<keyword evidence="8" id="KW-1185">Reference proteome</keyword>
<accession>A0AAW7MSJ7</accession>
<dbReference type="AlphaFoldDB" id="A0AAW7MSJ7"/>
<feature type="domain" description="Metallo-beta-lactamase" evidence="5">
    <location>
        <begin position="61"/>
        <end position="270"/>
    </location>
</feature>
<dbReference type="Pfam" id="PF00753">
    <property type="entry name" value="Lactamase_B"/>
    <property type="match status" value="1"/>
</dbReference>
<gene>
    <name evidence="6" type="ORF">DBA34_20510</name>
    <name evidence="7" type="ORF">DBB29_21755</name>
</gene>
<keyword evidence="2" id="KW-0479">Metal-binding</keyword>
<dbReference type="InterPro" id="IPR036866">
    <property type="entry name" value="RibonucZ/Hydroxyglut_hydro"/>
</dbReference>